<dbReference type="RefSeq" id="WP_066545973.1">
    <property type="nucleotide sequence ID" value="NZ_MASJ01000023.1"/>
</dbReference>
<evidence type="ECO:0000256" key="1">
    <source>
        <dbReference type="ARBA" id="ARBA00023015"/>
    </source>
</evidence>
<dbReference type="InterPro" id="IPR018060">
    <property type="entry name" value="HTH_AraC"/>
</dbReference>
<dbReference type="PANTHER" id="PTHR43280">
    <property type="entry name" value="ARAC-FAMILY TRANSCRIPTIONAL REGULATOR"/>
    <property type="match status" value="1"/>
</dbReference>
<dbReference type="InterPro" id="IPR009057">
    <property type="entry name" value="Homeodomain-like_sf"/>
</dbReference>
<dbReference type="PANTHER" id="PTHR43280:SF2">
    <property type="entry name" value="HTH-TYPE TRANSCRIPTIONAL REGULATOR EXSA"/>
    <property type="match status" value="1"/>
</dbReference>
<sequence>MYLLLKLRMQKAMELLRVDGLKNYEVAEAVGYSNPQYFSICFKKYTGYTPAEYKKKFHV</sequence>
<feature type="domain" description="HTH araC/xylS-type" evidence="4">
    <location>
        <begin position="1"/>
        <end position="56"/>
    </location>
</feature>
<dbReference type="AlphaFoldDB" id="A0A1C0YC22"/>
<keyword evidence="3" id="KW-0804">Transcription</keyword>
<dbReference type="SMART" id="SM00342">
    <property type="entry name" value="HTH_ARAC"/>
    <property type="match status" value="1"/>
</dbReference>
<dbReference type="Gene3D" id="1.10.10.60">
    <property type="entry name" value="Homeodomain-like"/>
    <property type="match status" value="1"/>
</dbReference>
<dbReference type="EMBL" id="MASJ01000023">
    <property type="protein sequence ID" value="OCS84694.1"/>
    <property type="molecule type" value="Genomic_DNA"/>
</dbReference>
<accession>A0A1C0YC22</accession>
<name>A0A1C0YC22_9BACL</name>
<gene>
    <name evidence="5" type="ORF">A6M13_03720</name>
</gene>
<evidence type="ECO:0000256" key="3">
    <source>
        <dbReference type="ARBA" id="ARBA00023163"/>
    </source>
</evidence>
<keyword evidence="1" id="KW-0805">Transcription regulation</keyword>
<evidence type="ECO:0000313" key="6">
    <source>
        <dbReference type="Proteomes" id="UP000093199"/>
    </source>
</evidence>
<protein>
    <recommendedName>
        <fullName evidence="4">HTH araC/xylS-type domain-containing protein</fullName>
    </recommendedName>
</protein>
<keyword evidence="2" id="KW-0238">DNA-binding</keyword>
<evidence type="ECO:0000313" key="5">
    <source>
        <dbReference type="EMBL" id="OCS84694.1"/>
    </source>
</evidence>
<organism evidence="5 6">
    <name type="scientific">Caryophanon tenue</name>
    <dbReference type="NCBI Taxonomy" id="33978"/>
    <lineage>
        <taxon>Bacteria</taxon>
        <taxon>Bacillati</taxon>
        <taxon>Bacillota</taxon>
        <taxon>Bacilli</taxon>
        <taxon>Bacillales</taxon>
        <taxon>Caryophanaceae</taxon>
        <taxon>Caryophanon</taxon>
    </lineage>
</organism>
<dbReference type="GO" id="GO:0003700">
    <property type="term" value="F:DNA-binding transcription factor activity"/>
    <property type="evidence" value="ECO:0007669"/>
    <property type="project" value="InterPro"/>
</dbReference>
<dbReference type="PROSITE" id="PS01124">
    <property type="entry name" value="HTH_ARAC_FAMILY_2"/>
    <property type="match status" value="1"/>
</dbReference>
<dbReference type="InterPro" id="IPR020449">
    <property type="entry name" value="Tscrpt_reg_AraC-type_HTH"/>
</dbReference>
<dbReference type="PRINTS" id="PR00032">
    <property type="entry name" value="HTHARAC"/>
</dbReference>
<evidence type="ECO:0000259" key="4">
    <source>
        <dbReference type="PROSITE" id="PS01124"/>
    </source>
</evidence>
<dbReference type="GO" id="GO:0043565">
    <property type="term" value="F:sequence-specific DNA binding"/>
    <property type="evidence" value="ECO:0007669"/>
    <property type="project" value="InterPro"/>
</dbReference>
<reference evidence="5 6" key="1">
    <citation type="submission" date="2016-07" db="EMBL/GenBank/DDBJ databases">
        <title>Caryophanon tenue genome sequencing.</title>
        <authorList>
            <person name="Verma A."/>
            <person name="Pal Y."/>
            <person name="Krishnamurthi S."/>
        </authorList>
    </citation>
    <scope>NUCLEOTIDE SEQUENCE [LARGE SCALE GENOMIC DNA]</scope>
    <source>
        <strain evidence="5 6">DSM 14152</strain>
    </source>
</reference>
<dbReference type="STRING" id="33978.A6M13_03720"/>
<dbReference type="Pfam" id="PF12833">
    <property type="entry name" value="HTH_18"/>
    <property type="match status" value="1"/>
</dbReference>
<dbReference type="SUPFAM" id="SSF46689">
    <property type="entry name" value="Homeodomain-like"/>
    <property type="match status" value="1"/>
</dbReference>
<proteinExistence type="predicted"/>
<dbReference type="Proteomes" id="UP000093199">
    <property type="component" value="Unassembled WGS sequence"/>
</dbReference>
<evidence type="ECO:0000256" key="2">
    <source>
        <dbReference type="ARBA" id="ARBA00023125"/>
    </source>
</evidence>
<keyword evidence="6" id="KW-1185">Reference proteome</keyword>
<comment type="caution">
    <text evidence="5">The sequence shown here is derived from an EMBL/GenBank/DDBJ whole genome shotgun (WGS) entry which is preliminary data.</text>
</comment>